<evidence type="ECO:0000313" key="8">
    <source>
        <dbReference type="Proteomes" id="UP000700596"/>
    </source>
</evidence>
<sequence>MAIVISEKTSLGRSVEMEASNGVTLKPADKNFSQAPLHLPEWFFRNCVKTSEELNEHDHRLTVCNNGQSLSKSAVLPVQTVSNLEVYEIESAMYNKLNDFASVNSSSGGYDWMNHSINGEKAFVNDGAMLRFPDDTKSLPFLTAVIECFAKGIGADLITMSFEDFEDLCEHFAVIQRRKKCNDVDCRIKLYFDQNHLSEDKEDKTHTLEEIPEPEPEQETYSGADDGPFFSKVGKKKKKGKKKASAWDEEEEVNVEVSVEEVNPELENQTIQTDASPTVDDKAFPFSLILQSTAAKRELKQGPKSLQAYYHPLIIHIRGVHKFMDDKIQHSILIKLRNYVQISMKRGNVLLITTDCNSRSNPYQSSLKDSSILSTIGRNPARAVTRIVPVKSQAQRSLLKKDEGREIERENIRKLQRRIRQYPLIDKNSFLLQPNASWCLDGSQASKLLRKKLLDGDEFEETANSIARKLEVCYIEKVLVQNDENTKALDDWNQSSDEDKWLSFPLKAQKAIAEIESNRSEYSYEHDMLSLLVNPDNVEQTWADIELDEEVTKAITQMVALTMSDRQETYGILKTGRIGGALLYGPPGTGKTQLARVLARETRSKAVMIHASTAEIEEKWVGETEKIIKALFNLGRMLSPSIVFIDEADALFKARGRDDRSHERNRISQLLAETDGMTRAPVGSQPFLLLATNFPHQLDSAVLRRVPGRLFIGMPTLHSRERIFSISLRNEGLDEALNLRELAARTRGYTGSDIQTVCVQAALICQDELDKQDGKMKRVLRDTHFQEALRRSGPTVSRKLLGDIKEFAAEFDPAAVAKLNFVEPDTWSQLNSQKKNVVATEPDEILEQPLNSSSEDTNDINRGVDLVQQNIVNNLLGREHYSYQSLSISDDETTILDKYRPIPRIRLLHLFPGKGLEPLQGSLEISSPFPQLSRGRGQASEKDSNIPYEAISYCWGDSNNKEDIICNGKRQQITASLARALRRVRLPARIRVLWADGICINQNDIEERTQQVMFMAAIYSQAERVLCWLGEDEEDHAKHTFDIAQRFCMKVERPPDDGEYTEMKGENGEIFHADHYLHSALNIFEDDLEQELKTTKVRHMKSLFKKSWFTRMWIRQEIGYASKALVLCGDTELDWNDLEWFRSWASFKCHISAGGNRMKLGNFRNVKYLVGNTASSFFDLLLESSRFQCTEPRDRIFALLSHPSAYKELRTGMMRNYSVEVVEAISNREEKAIIDEKIKSAWSALYADISRFTASLAEELEGGDPGKEFFINAAKVLETSSGILGGDYLTNDVPDKDLERLIAKRSERRTGLESARFYFSEMVYGKKHTKNATTLEDQPVSSDSWVSEKQVDNPPAVETDNTDEKFDPEDKSMHMLISFLSEARRLDELETPAKHPLYRLQPMSGEAVLSVPIIKADYSRTLEDIYLEIARQILHGSLDLRILSTVDHDGRDTVSRGTLPSWVPRWDTPIKKLKPGLLKSYSQTQPWTNKISFKEAVQIEGETLNCHGFIIDTITSTTAPISRNSFLDIDTLLNFWKPLISWPTPKHPTASDKLKLYQRLLTLNNAGNSIMSILGLGPHNEKLLADFAAYWISFHKAERNAIEEGGTGVADIVPGFFAVTEMEELAERGIVLISCCIHSVIRRG</sequence>
<proteinExistence type="predicted"/>
<dbReference type="SUPFAM" id="SSF52540">
    <property type="entry name" value="P-loop containing nucleoside triphosphate hydrolases"/>
    <property type="match status" value="1"/>
</dbReference>
<evidence type="ECO:0000313" key="7">
    <source>
        <dbReference type="EMBL" id="KAH7122271.1"/>
    </source>
</evidence>
<evidence type="ECO:0000259" key="6">
    <source>
        <dbReference type="SMART" id="SM00382"/>
    </source>
</evidence>
<gene>
    <name evidence="7" type="ORF">B0J11DRAFT_615727</name>
</gene>
<dbReference type="GO" id="GO:0016887">
    <property type="term" value="F:ATP hydrolysis activity"/>
    <property type="evidence" value="ECO:0007669"/>
    <property type="project" value="InterPro"/>
</dbReference>
<dbReference type="GO" id="GO:0005524">
    <property type="term" value="F:ATP binding"/>
    <property type="evidence" value="ECO:0007669"/>
    <property type="project" value="UniProtKB-KW"/>
</dbReference>
<dbReference type="InterPro" id="IPR051701">
    <property type="entry name" value="Mito_OM_Translocase_MSP1"/>
</dbReference>
<keyword evidence="8" id="KW-1185">Reference proteome</keyword>
<evidence type="ECO:0000256" key="1">
    <source>
        <dbReference type="ARBA" id="ARBA00004572"/>
    </source>
</evidence>
<evidence type="ECO:0000256" key="5">
    <source>
        <dbReference type="SAM" id="MobiDB-lite"/>
    </source>
</evidence>
<dbReference type="Pfam" id="PF17862">
    <property type="entry name" value="AAA_lid_3"/>
    <property type="match status" value="1"/>
</dbReference>
<keyword evidence="4" id="KW-0067">ATP-binding</keyword>
<dbReference type="Gene3D" id="3.40.50.300">
    <property type="entry name" value="P-loop containing nucleotide triphosphate hydrolases"/>
    <property type="match status" value="1"/>
</dbReference>
<dbReference type="EMBL" id="JAGMWT010000009">
    <property type="protein sequence ID" value="KAH7122271.1"/>
    <property type="molecule type" value="Genomic_DNA"/>
</dbReference>
<dbReference type="InterPro" id="IPR027417">
    <property type="entry name" value="P-loop_NTPase"/>
</dbReference>
<organism evidence="7 8">
    <name type="scientific">Dendryphion nanum</name>
    <dbReference type="NCBI Taxonomy" id="256645"/>
    <lineage>
        <taxon>Eukaryota</taxon>
        <taxon>Fungi</taxon>
        <taxon>Dikarya</taxon>
        <taxon>Ascomycota</taxon>
        <taxon>Pezizomycotina</taxon>
        <taxon>Dothideomycetes</taxon>
        <taxon>Pleosporomycetidae</taxon>
        <taxon>Pleosporales</taxon>
        <taxon>Torulaceae</taxon>
        <taxon>Dendryphion</taxon>
    </lineage>
</organism>
<dbReference type="PANTHER" id="PTHR45644">
    <property type="entry name" value="AAA ATPASE, PUTATIVE (AFU_ORTHOLOGUE AFUA_2G12920)-RELATED-RELATED"/>
    <property type="match status" value="1"/>
</dbReference>
<dbReference type="InterPro" id="IPR003959">
    <property type="entry name" value="ATPase_AAA_core"/>
</dbReference>
<keyword evidence="3" id="KW-1000">Mitochondrion outer membrane</keyword>
<keyword evidence="3" id="KW-0472">Membrane</keyword>
<feature type="domain" description="AAA+ ATPase" evidence="6">
    <location>
        <begin position="577"/>
        <end position="718"/>
    </location>
</feature>
<accession>A0A9P9DN73</accession>
<reference evidence="7" key="1">
    <citation type="journal article" date="2021" name="Nat. Commun.">
        <title>Genetic determinants of endophytism in the Arabidopsis root mycobiome.</title>
        <authorList>
            <person name="Mesny F."/>
            <person name="Miyauchi S."/>
            <person name="Thiergart T."/>
            <person name="Pickel B."/>
            <person name="Atanasova L."/>
            <person name="Karlsson M."/>
            <person name="Huettel B."/>
            <person name="Barry K.W."/>
            <person name="Haridas S."/>
            <person name="Chen C."/>
            <person name="Bauer D."/>
            <person name="Andreopoulos W."/>
            <person name="Pangilinan J."/>
            <person name="LaButti K."/>
            <person name="Riley R."/>
            <person name="Lipzen A."/>
            <person name="Clum A."/>
            <person name="Drula E."/>
            <person name="Henrissat B."/>
            <person name="Kohler A."/>
            <person name="Grigoriev I.V."/>
            <person name="Martin F.M."/>
            <person name="Hacquard S."/>
        </authorList>
    </citation>
    <scope>NUCLEOTIDE SEQUENCE</scope>
    <source>
        <strain evidence="7">MPI-CAGE-CH-0243</strain>
    </source>
</reference>
<keyword evidence="3" id="KW-0496">Mitochondrion</keyword>
<dbReference type="Proteomes" id="UP000700596">
    <property type="component" value="Unassembled WGS sequence"/>
</dbReference>
<dbReference type="GO" id="GO:0005741">
    <property type="term" value="C:mitochondrial outer membrane"/>
    <property type="evidence" value="ECO:0007669"/>
    <property type="project" value="UniProtKB-SubCell"/>
</dbReference>
<keyword evidence="2" id="KW-0547">Nucleotide-binding</keyword>
<dbReference type="OrthoDB" id="5402891at2759"/>
<dbReference type="InterPro" id="IPR010730">
    <property type="entry name" value="HET"/>
</dbReference>
<comment type="subcellular location">
    <subcellularLocation>
        <location evidence="1">Mitochondrion outer membrane</location>
        <topology evidence="1">Single-pass membrane protein</topology>
    </subcellularLocation>
</comment>
<feature type="region of interest" description="Disordered" evidence="5">
    <location>
        <begin position="201"/>
        <end position="234"/>
    </location>
</feature>
<dbReference type="Pfam" id="PF00004">
    <property type="entry name" value="AAA"/>
    <property type="match status" value="1"/>
</dbReference>
<feature type="region of interest" description="Disordered" evidence="5">
    <location>
        <begin position="1333"/>
        <end position="1368"/>
    </location>
</feature>
<evidence type="ECO:0000256" key="4">
    <source>
        <dbReference type="ARBA" id="ARBA00022840"/>
    </source>
</evidence>
<dbReference type="SMART" id="SM00382">
    <property type="entry name" value="AAA"/>
    <property type="match status" value="1"/>
</dbReference>
<dbReference type="PANTHER" id="PTHR45644:SF56">
    <property type="entry name" value="AAA ATPASE, PUTATIVE (AFU_ORTHOLOGUE AFUA_2G12920)-RELATED"/>
    <property type="match status" value="1"/>
</dbReference>
<feature type="compositionally biased region" description="Polar residues" evidence="5">
    <location>
        <begin position="1333"/>
        <end position="1347"/>
    </location>
</feature>
<name>A0A9P9DN73_9PLEO</name>
<dbReference type="Gene3D" id="1.10.8.60">
    <property type="match status" value="1"/>
</dbReference>
<comment type="caution">
    <text evidence="7">The sequence shown here is derived from an EMBL/GenBank/DDBJ whole genome shotgun (WGS) entry which is preliminary data.</text>
</comment>
<evidence type="ECO:0000256" key="3">
    <source>
        <dbReference type="ARBA" id="ARBA00022787"/>
    </source>
</evidence>
<dbReference type="Pfam" id="PF06985">
    <property type="entry name" value="HET"/>
    <property type="match status" value="1"/>
</dbReference>
<dbReference type="InterPro" id="IPR041569">
    <property type="entry name" value="AAA_lid_3"/>
</dbReference>
<dbReference type="InterPro" id="IPR003593">
    <property type="entry name" value="AAA+_ATPase"/>
</dbReference>
<evidence type="ECO:0000256" key="2">
    <source>
        <dbReference type="ARBA" id="ARBA00022741"/>
    </source>
</evidence>
<protein>
    <recommendedName>
        <fullName evidence="6">AAA+ ATPase domain-containing protein</fullName>
    </recommendedName>
</protein>